<dbReference type="EMBL" id="MWPR01000053">
    <property type="protein sequence ID" value="ORJ48001.1"/>
    <property type="molecule type" value="Genomic_DNA"/>
</dbReference>
<feature type="compositionally biased region" description="Polar residues" evidence="1">
    <location>
        <begin position="75"/>
        <end position="85"/>
    </location>
</feature>
<sequence>MKFSNLPKEVQVIAAECLAAKISIKSGLVPAGQAEPAKEQARQVREAFIALYEVEGKSLLTNSSNATNGLLPASPTAQEDNPASC</sequence>
<name>A0ABX3U8Z9_KLUIN</name>
<accession>A0ABX3U8Z9</accession>
<evidence type="ECO:0000313" key="3">
    <source>
        <dbReference type="Proteomes" id="UP000192521"/>
    </source>
</evidence>
<comment type="caution">
    <text evidence="2">The sequence shown here is derived from an EMBL/GenBank/DDBJ whole genome shotgun (WGS) entry which is preliminary data.</text>
</comment>
<keyword evidence="3" id="KW-1185">Reference proteome</keyword>
<evidence type="ECO:0000313" key="2">
    <source>
        <dbReference type="EMBL" id="ORJ48001.1"/>
    </source>
</evidence>
<reference evidence="2 3" key="1">
    <citation type="submission" date="2017-02" db="EMBL/GenBank/DDBJ databases">
        <title>Draft genome sequence of a Kluyvera intermedia isolate from a patient with a pancreatic abscess.</title>
        <authorList>
            <person name="Thele R."/>
        </authorList>
    </citation>
    <scope>NUCLEOTIDE SEQUENCE [LARGE SCALE GENOMIC DNA]</scope>
    <source>
        <strain evidence="2 3">FOSA7093</strain>
    </source>
</reference>
<feature type="region of interest" description="Disordered" evidence="1">
    <location>
        <begin position="64"/>
        <end position="85"/>
    </location>
</feature>
<dbReference type="Proteomes" id="UP000192521">
    <property type="component" value="Unassembled WGS sequence"/>
</dbReference>
<protein>
    <submittedName>
        <fullName evidence="2">Uncharacterized protein</fullName>
    </submittedName>
</protein>
<organism evidence="2 3">
    <name type="scientific">Kluyvera intermedia</name>
    <name type="common">Enterobacter intermedius</name>
    <dbReference type="NCBI Taxonomy" id="61648"/>
    <lineage>
        <taxon>Bacteria</taxon>
        <taxon>Pseudomonadati</taxon>
        <taxon>Pseudomonadota</taxon>
        <taxon>Gammaproteobacteria</taxon>
        <taxon>Enterobacterales</taxon>
        <taxon>Enterobacteriaceae</taxon>
        <taxon>Kluyvera</taxon>
    </lineage>
</organism>
<dbReference type="RefSeq" id="WP_085007444.1">
    <property type="nucleotide sequence ID" value="NZ_MWPR01000053.1"/>
</dbReference>
<gene>
    <name evidence="2" type="ORF">B2M27_23255</name>
</gene>
<evidence type="ECO:0000256" key="1">
    <source>
        <dbReference type="SAM" id="MobiDB-lite"/>
    </source>
</evidence>
<proteinExistence type="predicted"/>